<organism evidence="1 2">
    <name type="scientific">Arthrobacter terrae</name>
    <dbReference type="NCBI Taxonomy" id="2935737"/>
    <lineage>
        <taxon>Bacteria</taxon>
        <taxon>Bacillati</taxon>
        <taxon>Actinomycetota</taxon>
        <taxon>Actinomycetes</taxon>
        <taxon>Micrococcales</taxon>
        <taxon>Micrococcaceae</taxon>
        <taxon>Arthrobacter</taxon>
    </lineage>
</organism>
<comment type="caution">
    <text evidence="1">The sequence shown here is derived from an EMBL/GenBank/DDBJ whole genome shotgun (WGS) entry which is preliminary data.</text>
</comment>
<keyword evidence="2" id="KW-1185">Reference proteome</keyword>
<reference evidence="1 2" key="1">
    <citation type="submission" date="2020-11" db="EMBL/GenBank/DDBJ databases">
        <title>Arthrobacter antarcticus sp. nov., isolated from Antarctic Soil.</title>
        <authorList>
            <person name="Li J."/>
        </authorList>
    </citation>
    <scope>NUCLEOTIDE SEQUENCE [LARGE SCALE GENOMIC DNA]</scope>
    <source>
        <strain evidence="1 2">Z1-20</strain>
    </source>
</reference>
<evidence type="ECO:0000313" key="2">
    <source>
        <dbReference type="Proteomes" id="UP000655366"/>
    </source>
</evidence>
<dbReference type="Proteomes" id="UP000655366">
    <property type="component" value="Unassembled WGS sequence"/>
</dbReference>
<accession>A0A931G3B0</accession>
<gene>
    <name evidence="1" type="ORF">IV500_03340</name>
</gene>
<evidence type="ECO:0000313" key="1">
    <source>
        <dbReference type="EMBL" id="MBG0738461.1"/>
    </source>
</evidence>
<proteinExistence type="predicted"/>
<sequence>MSTPHSSVPQLIRVSAVEEGVRLSVRFELSKPMPTHGSYLLGIVAASEDHSHQRRLSIEYVNGELMDFSTFNHEQVDQEHHDRSAVTVDGTVVTADFPASSIGGLGRGRLITAYSHVDGERLQSGCPVSTTGF</sequence>
<protein>
    <submittedName>
        <fullName evidence="1">Uncharacterized protein</fullName>
    </submittedName>
</protein>
<dbReference type="RefSeq" id="WP_196395417.1">
    <property type="nucleotide sequence ID" value="NZ_JADNYM010000004.1"/>
</dbReference>
<dbReference type="EMBL" id="JADNYM010000004">
    <property type="protein sequence ID" value="MBG0738461.1"/>
    <property type="molecule type" value="Genomic_DNA"/>
</dbReference>
<name>A0A931G3B0_9MICC</name>
<dbReference type="AlphaFoldDB" id="A0A931G3B0"/>